<dbReference type="Pfam" id="PF01381">
    <property type="entry name" value="HTH_3"/>
    <property type="match status" value="1"/>
</dbReference>
<proteinExistence type="predicted"/>
<dbReference type="CDD" id="cd00093">
    <property type="entry name" value="HTH_XRE"/>
    <property type="match status" value="1"/>
</dbReference>
<evidence type="ECO:0000313" key="4">
    <source>
        <dbReference type="Proteomes" id="UP000034852"/>
    </source>
</evidence>
<protein>
    <recommendedName>
        <fullName evidence="2">HTH cro/C1-type domain-containing protein</fullName>
    </recommendedName>
</protein>
<reference evidence="3 4" key="1">
    <citation type="journal article" date="2015" name="Nature">
        <title>rRNA introns, odd ribosomes, and small enigmatic genomes across a large radiation of phyla.</title>
        <authorList>
            <person name="Brown C.T."/>
            <person name="Hug L.A."/>
            <person name="Thomas B.C."/>
            <person name="Sharon I."/>
            <person name="Castelle C.J."/>
            <person name="Singh A."/>
            <person name="Wilkins M.J."/>
            <person name="Williams K.H."/>
            <person name="Banfield J.F."/>
        </authorList>
    </citation>
    <scope>NUCLEOTIDE SEQUENCE [LARGE SCALE GENOMIC DNA]</scope>
</reference>
<dbReference type="EMBL" id="LBTH01000051">
    <property type="protein sequence ID" value="KKQ34660.1"/>
    <property type="molecule type" value="Genomic_DNA"/>
</dbReference>
<dbReference type="InterPro" id="IPR010982">
    <property type="entry name" value="Lambda_DNA-bd_dom_sf"/>
</dbReference>
<dbReference type="Gene3D" id="1.10.260.40">
    <property type="entry name" value="lambda repressor-like DNA-binding domains"/>
    <property type="match status" value="1"/>
</dbReference>
<dbReference type="PROSITE" id="PS50943">
    <property type="entry name" value="HTH_CROC1"/>
    <property type="match status" value="1"/>
</dbReference>
<name>A0A0G0H823_9BACT</name>
<keyword evidence="1" id="KW-0238">DNA-binding</keyword>
<dbReference type="PANTHER" id="PTHR46558:SF4">
    <property type="entry name" value="DNA-BIDING PHAGE PROTEIN"/>
    <property type="match status" value="1"/>
</dbReference>
<gene>
    <name evidence="3" type="ORF">US52_C0051G0012</name>
</gene>
<dbReference type="InterPro" id="IPR001387">
    <property type="entry name" value="Cro/C1-type_HTH"/>
</dbReference>
<feature type="domain" description="HTH cro/C1-type" evidence="2">
    <location>
        <begin position="48"/>
        <end position="102"/>
    </location>
</feature>
<evidence type="ECO:0000259" key="2">
    <source>
        <dbReference type="PROSITE" id="PS50943"/>
    </source>
</evidence>
<organism evidence="3 4">
    <name type="scientific">candidate division WS6 bacterium GW2011_GWA2_37_6</name>
    <dbReference type="NCBI Taxonomy" id="1619087"/>
    <lineage>
        <taxon>Bacteria</taxon>
        <taxon>Candidatus Dojkabacteria</taxon>
    </lineage>
</organism>
<dbReference type="GO" id="GO:0003677">
    <property type="term" value="F:DNA binding"/>
    <property type="evidence" value="ECO:0007669"/>
    <property type="project" value="UniProtKB-KW"/>
</dbReference>
<evidence type="ECO:0000313" key="3">
    <source>
        <dbReference type="EMBL" id="KKQ34660.1"/>
    </source>
</evidence>
<dbReference type="AlphaFoldDB" id="A0A0G0H823"/>
<comment type="caution">
    <text evidence="3">The sequence shown here is derived from an EMBL/GenBank/DDBJ whole genome shotgun (WGS) entry which is preliminary data.</text>
</comment>
<dbReference type="Proteomes" id="UP000034852">
    <property type="component" value="Unassembled WGS sequence"/>
</dbReference>
<dbReference type="SMART" id="SM00530">
    <property type="entry name" value="HTH_XRE"/>
    <property type="match status" value="1"/>
</dbReference>
<evidence type="ECO:0000256" key="1">
    <source>
        <dbReference type="ARBA" id="ARBA00023125"/>
    </source>
</evidence>
<accession>A0A0G0H823</accession>
<dbReference type="SUPFAM" id="SSF47413">
    <property type="entry name" value="lambda repressor-like DNA-binding domains"/>
    <property type="match status" value="1"/>
</dbReference>
<dbReference type="PANTHER" id="PTHR46558">
    <property type="entry name" value="TRACRIPTIONAL REGULATORY PROTEIN-RELATED-RELATED"/>
    <property type="match status" value="1"/>
</dbReference>
<sequence>MYKKSTTKTNSQIEEMTLSMSEVFGELTKQDKEYIKEMKKYYLSLMQIRSMRKKSGLTQEKLSSKSGVPRTTIAKIESGSRNATIDTLMKLASAMNKKLEINLV</sequence>